<dbReference type="STRING" id="6526.A0A2C9KC45"/>
<accession>A0A2C9KC45</accession>
<organism evidence="1 2">
    <name type="scientific">Biomphalaria glabrata</name>
    <name type="common">Bloodfluke planorb</name>
    <name type="synonym">Freshwater snail</name>
    <dbReference type="NCBI Taxonomy" id="6526"/>
    <lineage>
        <taxon>Eukaryota</taxon>
        <taxon>Metazoa</taxon>
        <taxon>Spiralia</taxon>
        <taxon>Lophotrochozoa</taxon>
        <taxon>Mollusca</taxon>
        <taxon>Gastropoda</taxon>
        <taxon>Heterobranchia</taxon>
        <taxon>Euthyneura</taxon>
        <taxon>Panpulmonata</taxon>
        <taxon>Hygrophila</taxon>
        <taxon>Lymnaeoidea</taxon>
        <taxon>Planorbidae</taxon>
        <taxon>Biomphalaria</taxon>
    </lineage>
</organism>
<evidence type="ECO:0000313" key="1">
    <source>
        <dbReference type="EnsemblMetazoa" id="BGLB017454-PA"/>
    </source>
</evidence>
<dbReference type="Gene3D" id="1.20.58.60">
    <property type="match status" value="1"/>
</dbReference>
<dbReference type="EnsemblMetazoa" id="BGLB017454-RA">
    <property type="protein sequence ID" value="BGLB017454-PA"/>
    <property type="gene ID" value="BGLB017454"/>
</dbReference>
<sequence>MPAGASKVKECENLAQSTMDTTSLKGRQVIQSDLDVLRSDWEDYTNKLSSLKESLEQALRYWNMYDSNYQQHADWLKACEKQIKDCPLKSTLEEKRELLSKYQHLLIYFEDMDNMFRDERVRFNHLQRSWCIGL</sequence>
<reference evidence="1" key="1">
    <citation type="submission" date="2020-05" db="UniProtKB">
        <authorList>
            <consortium name="EnsemblMetazoa"/>
        </authorList>
    </citation>
    <scope>IDENTIFICATION</scope>
    <source>
        <strain evidence="1">BB02</strain>
    </source>
</reference>
<protein>
    <submittedName>
        <fullName evidence="1">Uncharacterized protein</fullName>
    </submittedName>
</protein>
<dbReference type="VEuPathDB" id="VectorBase:BGLAX_043148"/>
<dbReference type="SUPFAM" id="SSF46966">
    <property type="entry name" value="Spectrin repeat"/>
    <property type="match status" value="1"/>
</dbReference>
<dbReference type="AlphaFoldDB" id="A0A2C9KC45"/>
<gene>
    <name evidence="1" type="primary">106069957</name>
</gene>
<proteinExistence type="predicted"/>
<dbReference type="VEuPathDB" id="VectorBase:BGLB017454"/>
<dbReference type="Proteomes" id="UP000076420">
    <property type="component" value="Unassembled WGS sequence"/>
</dbReference>
<dbReference type="KEGG" id="bgt:106069957"/>
<evidence type="ECO:0000313" key="2">
    <source>
        <dbReference type="Proteomes" id="UP000076420"/>
    </source>
</evidence>
<name>A0A2C9KC45_BIOGL</name>